<comment type="function">
    <text evidence="1">ATPase. Has a role at an early stage in the morphogenesis of the spore coat.</text>
</comment>
<organism evidence="5 6">
    <name type="scientific">Candidatus Stercoripulliclostridium merdipullorum</name>
    <dbReference type="NCBI Taxonomy" id="2840952"/>
    <lineage>
        <taxon>Bacteria</taxon>
        <taxon>Bacillati</taxon>
        <taxon>Bacillota</taxon>
        <taxon>Clostridia</taxon>
        <taxon>Eubacteriales</taxon>
        <taxon>Candidatus Stercoripulliclostridium</taxon>
    </lineage>
</organism>
<dbReference type="InterPro" id="IPR046840">
    <property type="entry name" value="SpoIVA_C"/>
</dbReference>
<comment type="caution">
    <text evidence="5">The sequence shown here is derived from an EMBL/GenBank/DDBJ whole genome shotgun (WGS) entry which is preliminary data.</text>
</comment>
<dbReference type="NCBIfam" id="TIGR02836">
    <property type="entry name" value="spore_IV_A"/>
    <property type="match status" value="1"/>
</dbReference>
<protein>
    <recommendedName>
        <fullName evidence="1">Stage IV sporulation protein A</fullName>
        <ecNumber evidence="1">3.6.1.-</ecNumber>
    </recommendedName>
    <alternativeName>
        <fullName evidence="1">Coat morphogenetic protein SpoIVA</fullName>
    </alternativeName>
</protein>
<evidence type="ECO:0000313" key="6">
    <source>
        <dbReference type="Proteomes" id="UP000886891"/>
    </source>
</evidence>
<comment type="subcellular location">
    <subcellularLocation>
        <location evidence="1">Cytoplasm</location>
    </subcellularLocation>
</comment>
<dbReference type="PIRSF" id="PIRSF007466">
    <property type="entry name" value="SpoIVA"/>
    <property type="match status" value="1"/>
</dbReference>
<accession>A0A9D1NBA6</accession>
<comment type="catalytic activity">
    <reaction evidence="1">
        <text>ATP + H2O = ADP + phosphate + H(+)</text>
        <dbReference type="Rhea" id="RHEA:13065"/>
        <dbReference type="ChEBI" id="CHEBI:15377"/>
        <dbReference type="ChEBI" id="CHEBI:15378"/>
        <dbReference type="ChEBI" id="CHEBI:30616"/>
        <dbReference type="ChEBI" id="CHEBI:43474"/>
        <dbReference type="ChEBI" id="CHEBI:456216"/>
    </reaction>
</comment>
<proteinExistence type="predicted"/>
<dbReference type="Pfam" id="PF20439">
    <property type="entry name" value="SpoIVA_C"/>
    <property type="match status" value="1"/>
</dbReference>
<keyword evidence="1" id="KW-0963">Cytoplasm</keyword>
<dbReference type="SUPFAM" id="SSF52540">
    <property type="entry name" value="P-loop containing nucleoside triphosphate hydrolases"/>
    <property type="match status" value="1"/>
</dbReference>
<evidence type="ECO:0000313" key="5">
    <source>
        <dbReference type="EMBL" id="HIU99956.1"/>
    </source>
</evidence>
<gene>
    <name evidence="5" type="primary">spoIVA</name>
    <name evidence="5" type="ORF">IAB14_02440</name>
</gene>
<dbReference type="Pfam" id="PF20438">
    <property type="entry name" value="SpoIVA_middle"/>
    <property type="match status" value="1"/>
</dbReference>
<reference evidence="5" key="1">
    <citation type="submission" date="2020-10" db="EMBL/GenBank/DDBJ databases">
        <authorList>
            <person name="Gilroy R."/>
        </authorList>
    </citation>
    <scope>NUCLEOTIDE SEQUENCE</scope>
    <source>
        <strain evidence="5">23406</strain>
    </source>
</reference>
<evidence type="ECO:0000256" key="1">
    <source>
        <dbReference type="PIRNR" id="PIRNR007466"/>
    </source>
</evidence>
<dbReference type="EMBL" id="DVOH01000017">
    <property type="protein sequence ID" value="HIU99956.1"/>
    <property type="molecule type" value="Genomic_DNA"/>
</dbReference>
<dbReference type="GO" id="GO:0016887">
    <property type="term" value="F:ATP hydrolysis activity"/>
    <property type="evidence" value="ECO:0007669"/>
    <property type="project" value="InterPro"/>
</dbReference>
<name>A0A9D1NBA6_9FIRM</name>
<keyword evidence="1" id="KW-0378">Hydrolase</keyword>
<dbReference type="GO" id="GO:0005524">
    <property type="term" value="F:ATP binding"/>
    <property type="evidence" value="ECO:0007669"/>
    <property type="project" value="UniProtKB-KW"/>
</dbReference>
<dbReference type="GO" id="GO:0005737">
    <property type="term" value="C:cytoplasm"/>
    <property type="evidence" value="ECO:0007669"/>
    <property type="project" value="UniProtKB-SubCell"/>
</dbReference>
<feature type="domain" description="Sporulation stage IV protein A C-terminal" evidence="4">
    <location>
        <begin position="416"/>
        <end position="491"/>
    </location>
</feature>
<dbReference type="InterPro" id="IPR027417">
    <property type="entry name" value="P-loop_NTPase"/>
</dbReference>
<dbReference type="EC" id="3.6.1.-" evidence="1"/>
<evidence type="ECO:0000259" key="4">
    <source>
        <dbReference type="Pfam" id="PF20439"/>
    </source>
</evidence>
<evidence type="ECO:0000259" key="2">
    <source>
        <dbReference type="Pfam" id="PF09547"/>
    </source>
</evidence>
<dbReference type="GO" id="GO:0030435">
    <property type="term" value="P:sporulation resulting in formation of a cellular spore"/>
    <property type="evidence" value="ECO:0007669"/>
    <property type="project" value="UniProtKB-KW"/>
</dbReference>
<feature type="domain" description="Stage IV sporulation protein A ATPase" evidence="2">
    <location>
        <begin position="1"/>
        <end position="236"/>
    </location>
</feature>
<sequence length="491" mass="54617">MQHYDIYKDIAGRTGGDIYIGVVGPVRTGKSTFIKRFMETLVLDHIEDPAKKTRAIDELPQSADGKTIMTTEPKFVPNEAIRLSLDKTVANVRLIDCVGYLVDGALGHVEDDKPRLVKTPWSEAEMPFQEAAEIGTEKVIREHSTIGIVVTTDGSVTELSRAKYTAAEERVVAEMKAMGKPFTVVLNSKHPEKAETVKLAAALAEKYGVPVRAVNVQKASAEDFGEILLEVLMEFPVCRVDIDLPRWMRALDRCHPMIADILTRINADRTVLAKMRDYEKLNGLFEGSEVLEEEPDVVADSANGTIKLRYRAKEGVFYRVLAGECNAEIGDDYQLMSYVIKAGKAYNEYEKIRTAIESVKETGYGIVMPTTDEMVLDEPEVVKKGAQFGVRLKASAPSLHLVRVDVETEVSPVIGTEQQSEDLLSYINERFEADKQAIWETDFFGRPLSALVREDLSGKVGNMPKDAQKKLRRTMTRIVNEGKGGVLCILL</sequence>
<dbReference type="Pfam" id="PF09547">
    <property type="entry name" value="SpoIVA_ATPase"/>
    <property type="match status" value="1"/>
</dbReference>
<reference evidence="5" key="2">
    <citation type="journal article" date="2021" name="PeerJ">
        <title>Extensive microbial diversity within the chicken gut microbiome revealed by metagenomics and culture.</title>
        <authorList>
            <person name="Gilroy R."/>
            <person name="Ravi A."/>
            <person name="Getino M."/>
            <person name="Pursley I."/>
            <person name="Horton D.L."/>
            <person name="Alikhan N.F."/>
            <person name="Baker D."/>
            <person name="Gharbi K."/>
            <person name="Hall N."/>
            <person name="Watson M."/>
            <person name="Adriaenssens E.M."/>
            <person name="Foster-Nyarko E."/>
            <person name="Jarju S."/>
            <person name="Secka A."/>
            <person name="Antonio M."/>
            <person name="Oren A."/>
            <person name="Chaudhuri R.R."/>
            <person name="La Ragione R."/>
            <person name="Hildebrand F."/>
            <person name="Pallen M.J."/>
        </authorList>
    </citation>
    <scope>NUCLEOTIDE SEQUENCE</scope>
    <source>
        <strain evidence="5">23406</strain>
    </source>
</reference>
<keyword evidence="1" id="KW-0067">ATP-binding</keyword>
<evidence type="ECO:0000259" key="3">
    <source>
        <dbReference type="Pfam" id="PF20438"/>
    </source>
</evidence>
<dbReference type="AlphaFoldDB" id="A0A9D1NBA6"/>
<keyword evidence="1" id="KW-0749">Sporulation</keyword>
<dbReference type="InterPro" id="IPR014201">
    <property type="entry name" value="Spore_IV_A"/>
</dbReference>
<dbReference type="Gene3D" id="3.40.50.300">
    <property type="entry name" value="P-loop containing nucleotide triphosphate hydrolases"/>
    <property type="match status" value="1"/>
</dbReference>
<keyword evidence="1" id="KW-0547">Nucleotide-binding</keyword>
<dbReference type="Proteomes" id="UP000886891">
    <property type="component" value="Unassembled WGS sequence"/>
</dbReference>
<feature type="domain" description="Stage IV sporulation protein A middle" evidence="3">
    <location>
        <begin position="237"/>
        <end position="415"/>
    </location>
</feature>
<dbReference type="InterPro" id="IPR046842">
    <property type="entry name" value="SpoIVA_ATPase"/>
</dbReference>
<dbReference type="InterPro" id="IPR046841">
    <property type="entry name" value="SpoIVA_middle"/>
</dbReference>